<organism evidence="13 14">
    <name type="scientific">Aidingimonas halophila</name>
    <dbReference type="NCBI Taxonomy" id="574349"/>
    <lineage>
        <taxon>Bacteria</taxon>
        <taxon>Pseudomonadati</taxon>
        <taxon>Pseudomonadota</taxon>
        <taxon>Gammaproteobacteria</taxon>
        <taxon>Oceanospirillales</taxon>
        <taxon>Halomonadaceae</taxon>
        <taxon>Aidingimonas</taxon>
    </lineage>
</organism>
<comment type="similarity">
    <text evidence="3 10 11">Belongs to the metallo-dependent hydrolases superfamily. DHOase family. Class II DHOase subfamily.</text>
</comment>
<feature type="binding site" evidence="10">
    <location>
        <position position="219"/>
    </location>
    <ligand>
        <name>substrate</name>
    </ligand>
</feature>
<dbReference type="OrthoDB" id="9808095at2"/>
<dbReference type="GO" id="GO:0004151">
    <property type="term" value="F:dihydroorotase activity"/>
    <property type="evidence" value="ECO:0007669"/>
    <property type="project" value="UniProtKB-UniRule"/>
</dbReference>
<feature type="modified residue" description="N6-carboxylysine" evidence="10">
    <location>
        <position position="99"/>
    </location>
</feature>
<dbReference type="PANTHER" id="PTHR43137">
    <property type="entry name" value="DIHYDROOROTASE"/>
    <property type="match status" value="1"/>
</dbReference>
<evidence type="ECO:0000259" key="12">
    <source>
        <dbReference type="Pfam" id="PF01979"/>
    </source>
</evidence>
<comment type="function">
    <text evidence="1 10">Catalyzes the reversible cyclization of carbamoyl aspartate to dihydroorotate.</text>
</comment>
<dbReference type="Proteomes" id="UP000198500">
    <property type="component" value="Unassembled WGS sequence"/>
</dbReference>
<keyword evidence="7 10" id="KW-0862">Zinc</keyword>
<evidence type="ECO:0000256" key="2">
    <source>
        <dbReference type="ARBA" id="ARBA00004880"/>
    </source>
</evidence>
<feature type="binding site" description="via carbamate group" evidence="10">
    <location>
        <position position="99"/>
    </location>
    <ligand>
        <name>Zn(2+)</name>
        <dbReference type="ChEBI" id="CHEBI:29105"/>
        <label>1</label>
    </ligand>
</feature>
<dbReference type="GO" id="GO:0006207">
    <property type="term" value="P:'de novo' pyrimidine nucleobase biosynthetic process"/>
    <property type="evidence" value="ECO:0007669"/>
    <property type="project" value="TreeGrafter"/>
</dbReference>
<keyword evidence="8 10" id="KW-0665">Pyrimidine biosynthesis</keyword>
<dbReference type="STRING" id="574349.SAMN05443545_10961"/>
<keyword evidence="5 10" id="KW-0479">Metal-binding</keyword>
<comment type="subunit">
    <text evidence="10">Homodimer.</text>
</comment>
<dbReference type="NCBIfam" id="TIGR00856">
    <property type="entry name" value="pyrC_dimer"/>
    <property type="match status" value="1"/>
</dbReference>
<feature type="binding site" evidence="10">
    <location>
        <position position="136"/>
    </location>
    <ligand>
        <name>substrate</name>
    </ligand>
</feature>
<feature type="binding site" description="via carbamate group" evidence="10">
    <location>
        <position position="99"/>
    </location>
    <ligand>
        <name>Zn(2+)</name>
        <dbReference type="ChEBI" id="CHEBI:29105"/>
        <label>2</label>
    </ligand>
</feature>
<dbReference type="InterPro" id="IPR002195">
    <property type="entry name" value="Dihydroorotase_CS"/>
</dbReference>
<dbReference type="GO" id="GO:0005829">
    <property type="term" value="C:cytosol"/>
    <property type="evidence" value="ECO:0007669"/>
    <property type="project" value="TreeGrafter"/>
</dbReference>
<reference evidence="13 14" key="1">
    <citation type="submission" date="2016-10" db="EMBL/GenBank/DDBJ databases">
        <authorList>
            <person name="de Groot N.N."/>
        </authorList>
    </citation>
    <scope>NUCLEOTIDE SEQUENCE [LARGE SCALE GENOMIC DNA]</scope>
    <source>
        <strain evidence="13 14">DSM 19219</strain>
    </source>
</reference>
<dbReference type="FunFam" id="3.20.20.140:FF:000006">
    <property type="entry name" value="Dihydroorotase"/>
    <property type="match status" value="1"/>
</dbReference>
<feature type="binding site" evidence="10">
    <location>
        <begin position="15"/>
        <end position="17"/>
    </location>
    <ligand>
        <name>substrate</name>
    </ligand>
</feature>
<feature type="binding site" evidence="10">
    <location>
        <position position="41"/>
    </location>
    <ligand>
        <name>substrate</name>
    </ligand>
</feature>
<dbReference type="AlphaFoldDB" id="A0A1H3GDW3"/>
<feature type="binding site" evidence="10">
    <location>
        <position position="136"/>
    </location>
    <ligand>
        <name>Zn(2+)</name>
        <dbReference type="ChEBI" id="CHEBI:29105"/>
        <label>2</label>
    </ligand>
</feature>
<evidence type="ECO:0000256" key="4">
    <source>
        <dbReference type="ARBA" id="ARBA00012860"/>
    </source>
</evidence>
<dbReference type="EMBL" id="FNNI01000009">
    <property type="protein sequence ID" value="SDY00499.1"/>
    <property type="molecule type" value="Genomic_DNA"/>
</dbReference>
<dbReference type="PIRSF" id="PIRSF001237">
    <property type="entry name" value="DHOdimr"/>
    <property type="match status" value="1"/>
</dbReference>
<dbReference type="InterPro" id="IPR004721">
    <property type="entry name" value="DHOdimr"/>
</dbReference>
<feature type="active site" evidence="10">
    <location>
        <position position="247"/>
    </location>
</feature>
<name>A0A1H3GDW3_9GAMM</name>
<dbReference type="RefSeq" id="WP_092571696.1">
    <property type="nucleotide sequence ID" value="NZ_BMXH01000007.1"/>
</dbReference>
<evidence type="ECO:0000256" key="1">
    <source>
        <dbReference type="ARBA" id="ARBA00002368"/>
    </source>
</evidence>
<dbReference type="PROSITE" id="PS00483">
    <property type="entry name" value="DIHYDROOROTASE_2"/>
    <property type="match status" value="1"/>
</dbReference>
<protein>
    <recommendedName>
        <fullName evidence="4 10">Dihydroorotase</fullName>
        <shortName evidence="10">DHOase</shortName>
        <ecNumber evidence="4 10">3.5.2.3</ecNumber>
    </recommendedName>
</protein>
<feature type="binding site" evidence="10">
    <location>
        <position position="251"/>
    </location>
    <ligand>
        <name>substrate</name>
    </ligand>
</feature>
<accession>A0A1H3GDW3</accession>
<comment type="cofactor">
    <cofactor evidence="10 11">
        <name>Zn(2+)</name>
        <dbReference type="ChEBI" id="CHEBI:29105"/>
    </cofactor>
    <text evidence="10 11">Binds 2 Zn(2+) ions per subunit.</text>
</comment>
<feature type="domain" description="Amidohydrolase-related" evidence="12">
    <location>
        <begin position="11"/>
        <end position="303"/>
    </location>
</feature>
<feature type="binding site" evidence="10">
    <location>
        <position position="174"/>
    </location>
    <ligand>
        <name>Zn(2+)</name>
        <dbReference type="ChEBI" id="CHEBI:29105"/>
        <label>2</label>
    </ligand>
</feature>
<keyword evidence="14" id="KW-1185">Reference proteome</keyword>
<dbReference type="InterPro" id="IPR006680">
    <property type="entry name" value="Amidohydro-rel"/>
</dbReference>
<evidence type="ECO:0000256" key="3">
    <source>
        <dbReference type="ARBA" id="ARBA00005631"/>
    </source>
</evidence>
<evidence type="ECO:0000256" key="8">
    <source>
        <dbReference type="ARBA" id="ARBA00022975"/>
    </source>
</evidence>
<feature type="binding site" evidence="10">
    <location>
        <position position="247"/>
    </location>
    <ligand>
        <name>Zn(2+)</name>
        <dbReference type="ChEBI" id="CHEBI:29105"/>
        <label>1</label>
    </ligand>
</feature>
<dbReference type="SUPFAM" id="SSF51556">
    <property type="entry name" value="Metallo-dependent hydrolases"/>
    <property type="match status" value="1"/>
</dbReference>
<gene>
    <name evidence="10" type="primary">pyrC</name>
    <name evidence="13" type="ORF">SAMN05443545_10961</name>
</gene>
<evidence type="ECO:0000256" key="11">
    <source>
        <dbReference type="RuleBase" id="RU003440"/>
    </source>
</evidence>
<evidence type="ECO:0000256" key="10">
    <source>
        <dbReference type="HAMAP-Rule" id="MF_00219"/>
    </source>
</evidence>
<dbReference type="UniPathway" id="UPA00070">
    <property type="reaction ID" value="UER00117"/>
</dbReference>
<comment type="catalytic activity">
    <reaction evidence="9 10 11">
        <text>(S)-dihydroorotate + H2O = N-carbamoyl-L-aspartate + H(+)</text>
        <dbReference type="Rhea" id="RHEA:24296"/>
        <dbReference type="ChEBI" id="CHEBI:15377"/>
        <dbReference type="ChEBI" id="CHEBI:15378"/>
        <dbReference type="ChEBI" id="CHEBI:30864"/>
        <dbReference type="ChEBI" id="CHEBI:32814"/>
        <dbReference type="EC" id="3.5.2.3"/>
    </reaction>
</comment>
<evidence type="ECO:0000313" key="13">
    <source>
        <dbReference type="EMBL" id="SDY00499.1"/>
    </source>
</evidence>
<evidence type="ECO:0000313" key="14">
    <source>
        <dbReference type="Proteomes" id="UP000198500"/>
    </source>
</evidence>
<evidence type="ECO:0000256" key="9">
    <source>
        <dbReference type="ARBA" id="ARBA00048492"/>
    </source>
</evidence>
<evidence type="ECO:0000256" key="7">
    <source>
        <dbReference type="ARBA" id="ARBA00022833"/>
    </source>
</evidence>
<dbReference type="PANTHER" id="PTHR43137:SF1">
    <property type="entry name" value="DIHYDROOROTASE"/>
    <property type="match status" value="1"/>
</dbReference>
<dbReference type="EC" id="3.5.2.3" evidence="4 10"/>
<comment type="pathway">
    <text evidence="2 10 11">Pyrimidine metabolism; UMP biosynthesis via de novo pathway; (S)-dihydroorotate from bicarbonate: step 3/3.</text>
</comment>
<proteinExistence type="inferred from homology"/>
<dbReference type="HAMAP" id="MF_00219">
    <property type="entry name" value="PyrC_classII"/>
    <property type="match status" value="1"/>
</dbReference>
<evidence type="ECO:0000256" key="6">
    <source>
        <dbReference type="ARBA" id="ARBA00022801"/>
    </source>
</evidence>
<dbReference type="Gene3D" id="3.20.20.140">
    <property type="entry name" value="Metal-dependent hydrolases"/>
    <property type="match status" value="1"/>
</dbReference>
<dbReference type="CDD" id="cd01294">
    <property type="entry name" value="DHOase"/>
    <property type="match status" value="1"/>
</dbReference>
<evidence type="ECO:0000256" key="5">
    <source>
        <dbReference type="ARBA" id="ARBA00022723"/>
    </source>
</evidence>
<dbReference type="GO" id="GO:0008270">
    <property type="term" value="F:zinc ion binding"/>
    <property type="evidence" value="ECO:0007669"/>
    <property type="project" value="UniProtKB-UniRule"/>
</dbReference>
<dbReference type="Pfam" id="PF01979">
    <property type="entry name" value="Amidohydro_1"/>
    <property type="match status" value="1"/>
</dbReference>
<keyword evidence="6 10" id="KW-0378">Hydrolase</keyword>
<dbReference type="GO" id="GO:0044205">
    <property type="term" value="P:'de novo' UMP biosynthetic process"/>
    <property type="evidence" value="ECO:0007669"/>
    <property type="project" value="UniProtKB-UniRule"/>
</dbReference>
<sequence length="352" mass="38325">MTQLTLTRPDDWHLHLRDGAAMRSVVAHSARQCGRAIIMPNLKPPVTTTEQALAYRERILAALPEDSGFEPLMTLYLTDDTTPEEIESAKASGVVHAVKLYPAGATTNSASGVTDIRHCDAAIEALARVGMPLLVHGEVTRPSIDIFDREAVFIDEVMAPLLTRHPSLKVVFEHITTRDAVEFVTAAPENVAATITAHHLLFNRNHMLVGGIRPHYYCLPVLKRASHREALLAAATSGNPKFFLGTDSAPHARGDKESACGCAGAFTAPVAIELYASAFEEAGALERLEGFASHFGPDFYGLPRNRDLITLAKHEWTIPASFPYGDDDQTIVPLMAGEHLAWRMTSAEDDDS</sequence>
<feature type="binding site" evidence="10">
    <location>
        <position position="13"/>
    </location>
    <ligand>
        <name>Zn(2+)</name>
        <dbReference type="ChEBI" id="CHEBI:29105"/>
        <label>1</label>
    </ligand>
</feature>
<feature type="binding site" evidence="10">
    <location>
        <position position="15"/>
    </location>
    <ligand>
        <name>Zn(2+)</name>
        <dbReference type="ChEBI" id="CHEBI:29105"/>
        <label>1</label>
    </ligand>
</feature>
<feature type="binding site" evidence="10">
    <location>
        <position position="263"/>
    </location>
    <ligand>
        <name>substrate</name>
    </ligand>
</feature>
<dbReference type="InterPro" id="IPR032466">
    <property type="entry name" value="Metal_Hydrolase"/>
</dbReference>
<dbReference type="PROSITE" id="PS00482">
    <property type="entry name" value="DIHYDROOROTASE_1"/>
    <property type="match status" value="1"/>
</dbReference>